<gene>
    <name evidence="7 10" type="primary">hemC</name>
    <name evidence="10" type="ORF">FYJ43_02795</name>
</gene>
<evidence type="ECO:0000256" key="1">
    <source>
        <dbReference type="ARBA" id="ARBA00002869"/>
    </source>
</evidence>
<dbReference type="Gene3D" id="3.40.190.10">
    <property type="entry name" value="Periplasmic binding protein-like II"/>
    <property type="match status" value="2"/>
</dbReference>
<comment type="catalytic activity">
    <reaction evidence="6 7">
        <text>4 porphobilinogen + H2O = hydroxymethylbilane + 4 NH4(+)</text>
        <dbReference type="Rhea" id="RHEA:13185"/>
        <dbReference type="ChEBI" id="CHEBI:15377"/>
        <dbReference type="ChEBI" id="CHEBI:28938"/>
        <dbReference type="ChEBI" id="CHEBI:57845"/>
        <dbReference type="ChEBI" id="CHEBI:58126"/>
        <dbReference type="EC" id="2.5.1.61"/>
    </reaction>
</comment>
<feature type="domain" description="Porphobilinogen deaminase C-terminal" evidence="9">
    <location>
        <begin position="237"/>
        <end position="320"/>
    </location>
</feature>
<evidence type="ECO:0000259" key="9">
    <source>
        <dbReference type="Pfam" id="PF03900"/>
    </source>
</evidence>
<keyword evidence="5 7" id="KW-0627">Porphyrin biosynthesis</keyword>
<comment type="cofactor">
    <cofactor evidence="7">
        <name>dipyrromethane</name>
        <dbReference type="ChEBI" id="CHEBI:60342"/>
    </cofactor>
    <text evidence="7">Binds 1 dipyrromethane group covalently.</text>
</comment>
<dbReference type="AlphaFoldDB" id="A0A7K0J4X5"/>
<dbReference type="InterPro" id="IPR022417">
    <property type="entry name" value="Porphobilin_deaminase_N"/>
</dbReference>
<dbReference type="InterPro" id="IPR022419">
    <property type="entry name" value="Porphobilin_deaminase_cofac_BS"/>
</dbReference>
<dbReference type="EC" id="2.5.1.61" evidence="7"/>
<dbReference type="GO" id="GO:0005737">
    <property type="term" value="C:cytoplasm"/>
    <property type="evidence" value="ECO:0007669"/>
    <property type="project" value="UniProtKB-UniRule"/>
</dbReference>
<accession>A0A7K0J4X5</accession>
<evidence type="ECO:0000256" key="4">
    <source>
        <dbReference type="ARBA" id="ARBA00022679"/>
    </source>
</evidence>
<feature type="modified residue" description="S-(dipyrrolylmethanemethyl)cysteine" evidence="7">
    <location>
        <position position="253"/>
    </location>
</feature>
<dbReference type="InterPro" id="IPR000860">
    <property type="entry name" value="HemC"/>
</dbReference>
<dbReference type="InterPro" id="IPR036803">
    <property type="entry name" value="Porphobilinogen_deaminase_C_sf"/>
</dbReference>
<organism evidence="10 11">
    <name type="scientific">Cutibacterium porci</name>
    <dbReference type="NCBI Taxonomy" id="2605781"/>
    <lineage>
        <taxon>Bacteria</taxon>
        <taxon>Bacillati</taxon>
        <taxon>Actinomycetota</taxon>
        <taxon>Actinomycetes</taxon>
        <taxon>Propionibacteriales</taxon>
        <taxon>Propionibacteriaceae</taxon>
        <taxon>Cutibacterium</taxon>
    </lineage>
</organism>
<dbReference type="Pfam" id="PF01379">
    <property type="entry name" value="Porphobil_deam"/>
    <property type="match status" value="1"/>
</dbReference>
<evidence type="ECO:0000313" key="10">
    <source>
        <dbReference type="EMBL" id="MSS44996.1"/>
    </source>
</evidence>
<protein>
    <recommendedName>
        <fullName evidence="7">Porphobilinogen deaminase</fullName>
        <shortName evidence="7">PBG</shortName>
        <ecNumber evidence="7">2.5.1.61</ecNumber>
    </recommendedName>
    <alternativeName>
        <fullName evidence="7">Hydroxymethylbilane synthase</fullName>
        <shortName evidence="7">HMBS</shortName>
    </alternativeName>
    <alternativeName>
        <fullName evidence="7">Pre-uroporphyrinogen synthase</fullName>
    </alternativeName>
</protein>
<dbReference type="GO" id="GO:0004418">
    <property type="term" value="F:hydroxymethylbilane synthase activity"/>
    <property type="evidence" value="ECO:0007669"/>
    <property type="project" value="UniProtKB-UniRule"/>
</dbReference>
<dbReference type="HAMAP" id="MF_00260">
    <property type="entry name" value="Porphobil_deam"/>
    <property type="match status" value="1"/>
</dbReference>
<comment type="miscellaneous">
    <text evidence="7">The porphobilinogen subunits are added to the dipyrromethane group.</text>
</comment>
<reference evidence="10 11" key="1">
    <citation type="submission" date="2019-08" db="EMBL/GenBank/DDBJ databases">
        <title>In-depth cultivation of the pig gut microbiome towards novel bacterial diversity and tailored functional studies.</title>
        <authorList>
            <person name="Wylensek D."/>
            <person name="Hitch T.C.A."/>
            <person name="Clavel T."/>
        </authorList>
    </citation>
    <scope>NUCLEOTIDE SEQUENCE [LARGE SCALE GENOMIC DNA]</scope>
    <source>
        <strain evidence="10 11">WCA-380-WT-3A</strain>
    </source>
</reference>
<comment type="caution">
    <text evidence="10">The sequence shown here is derived from an EMBL/GenBank/DDBJ whole genome shotgun (WGS) entry which is preliminary data.</text>
</comment>
<proteinExistence type="inferred from homology"/>
<comment type="subunit">
    <text evidence="3 7">Monomer.</text>
</comment>
<dbReference type="PROSITE" id="PS00533">
    <property type="entry name" value="PORPHOBILINOGEN_DEAM"/>
    <property type="match status" value="1"/>
</dbReference>
<evidence type="ECO:0000259" key="8">
    <source>
        <dbReference type="Pfam" id="PF01379"/>
    </source>
</evidence>
<dbReference type="SUPFAM" id="SSF54782">
    <property type="entry name" value="Porphobilinogen deaminase (hydroxymethylbilane synthase), C-terminal domain"/>
    <property type="match status" value="1"/>
</dbReference>
<dbReference type="FunFam" id="3.40.190.10:FF:000005">
    <property type="entry name" value="Porphobilinogen deaminase"/>
    <property type="match status" value="1"/>
</dbReference>
<sequence>MKNMSAIRLGTRASTLATTQSEMVAGLLRSEGLDVDLTTITTHGDTSTASLAAMGGIGVFASAIRSALFSGDADIAVHSFKDLPTGHPLGLTIGAVPVREDPRDALVARDGLTLTDLPHGASVGTGSPRRAAQVLAVRPDLTIVDIRGNVDTRLGRVKGLGHYAQGGGKEDLDAVVLAASGLARLGHRDVITEVLDPSIVLPAPAQGALAVECRTADSRHGTLAKALAKIDDQQTRLAVTAERAVLSHLEAGCAAPIGALAHLKPAAGKSPAILTLDVVVAAIDGSRTIRERVSVELPDEVDPALAAAHTLGVTAAEELLDDGATDVADLKASGSTR</sequence>
<dbReference type="Proteomes" id="UP000466104">
    <property type="component" value="Unassembled WGS sequence"/>
</dbReference>
<name>A0A7K0J4X5_9ACTN</name>
<comment type="function">
    <text evidence="1 7">Tetrapolymerization of the monopyrrole PBG into the hydroxymethylbilane pre-uroporphyrinogen in several discrete steps.</text>
</comment>
<dbReference type="InterPro" id="IPR022418">
    <property type="entry name" value="Porphobilinogen_deaminase_C"/>
</dbReference>
<dbReference type="SUPFAM" id="SSF53850">
    <property type="entry name" value="Periplasmic binding protein-like II"/>
    <property type="match status" value="1"/>
</dbReference>
<keyword evidence="4 7" id="KW-0808">Transferase</keyword>
<feature type="domain" description="Porphobilinogen deaminase N-terminal" evidence="8">
    <location>
        <begin position="7"/>
        <end position="219"/>
    </location>
</feature>
<dbReference type="PRINTS" id="PR00151">
    <property type="entry name" value="PORPHBDMNASE"/>
</dbReference>
<dbReference type="PIRSF" id="PIRSF001438">
    <property type="entry name" value="4pyrrol_synth_OHMeBilane_synth"/>
    <property type="match status" value="1"/>
</dbReference>
<dbReference type="Gene3D" id="3.30.160.40">
    <property type="entry name" value="Porphobilinogen deaminase, C-terminal domain"/>
    <property type="match status" value="1"/>
</dbReference>
<dbReference type="EMBL" id="VUMG01000001">
    <property type="protein sequence ID" value="MSS44996.1"/>
    <property type="molecule type" value="Genomic_DNA"/>
</dbReference>
<comment type="similarity">
    <text evidence="2 7">Belongs to the HMBS family.</text>
</comment>
<keyword evidence="11" id="KW-1185">Reference proteome</keyword>
<evidence type="ECO:0000256" key="7">
    <source>
        <dbReference type="HAMAP-Rule" id="MF_00260"/>
    </source>
</evidence>
<dbReference type="Pfam" id="PF03900">
    <property type="entry name" value="Porphobil_deamC"/>
    <property type="match status" value="1"/>
</dbReference>
<evidence type="ECO:0000256" key="2">
    <source>
        <dbReference type="ARBA" id="ARBA00005638"/>
    </source>
</evidence>
<dbReference type="PANTHER" id="PTHR11557:SF0">
    <property type="entry name" value="PORPHOBILINOGEN DEAMINASE"/>
    <property type="match status" value="1"/>
</dbReference>
<evidence type="ECO:0000256" key="3">
    <source>
        <dbReference type="ARBA" id="ARBA00011245"/>
    </source>
</evidence>
<evidence type="ECO:0000256" key="5">
    <source>
        <dbReference type="ARBA" id="ARBA00023244"/>
    </source>
</evidence>
<dbReference type="NCBIfam" id="TIGR00212">
    <property type="entry name" value="hemC"/>
    <property type="match status" value="1"/>
</dbReference>
<evidence type="ECO:0000256" key="6">
    <source>
        <dbReference type="ARBA" id="ARBA00048169"/>
    </source>
</evidence>
<dbReference type="GO" id="GO:0006782">
    <property type="term" value="P:protoporphyrinogen IX biosynthetic process"/>
    <property type="evidence" value="ECO:0007669"/>
    <property type="project" value="UniProtKB-UniRule"/>
</dbReference>
<evidence type="ECO:0000313" key="11">
    <source>
        <dbReference type="Proteomes" id="UP000466104"/>
    </source>
</evidence>
<dbReference type="PANTHER" id="PTHR11557">
    <property type="entry name" value="PORPHOBILINOGEN DEAMINASE"/>
    <property type="match status" value="1"/>
</dbReference>